<dbReference type="GO" id="GO:0015105">
    <property type="term" value="F:arsenite transmembrane transporter activity"/>
    <property type="evidence" value="ECO:0007669"/>
    <property type="project" value="InterPro"/>
</dbReference>
<keyword evidence="7" id="KW-0059">Arsenical resistance</keyword>
<evidence type="ECO:0000259" key="11">
    <source>
        <dbReference type="Pfam" id="PF03600"/>
    </source>
</evidence>
<evidence type="ECO:0000256" key="3">
    <source>
        <dbReference type="ARBA" id="ARBA00009843"/>
    </source>
</evidence>
<keyword evidence="13" id="KW-1185">Reference proteome</keyword>
<dbReference type="AlphaFoldDB" id="A0A7W3JNQ8"/>
<sequence>MGNPIARQGHMMDAVKLTAVGVLLLAAGFAAMLSGLLLPADVAVVADRVLPILGFVAAITIVAELSACAGIFDAVAAVLARVSRGRIWVLWVLVVVFGVVATAFLSLDTTAVLLTPIVVVLARSNGLPVLPFAMATVVIANTASLTLPVSNLTNLLAADLLDRLDDVPFLTLMGAASLAAIVVSASVLGVKYRRSLAGDFAPMHATQPADILLFRLTAVVVVALLPFLVVASSPWVPAAIAAVVLTLLFLWRRPRDVRLRLVPWSLLIFASGLFLVTAAVEAVGSSQIVAAIAGEGESLLDLLRLSFVSAATANLIDNLPAYLAIEPVATSAPRVGALLIGVNAGPLITPWASLATLLWYQRLTAMDVKITWRSFVLTGLVVVPLTVAASTLVLFATT</sequence>
<evidence type="ECO:0000256" key="10">
    <source>
        <dbReference type="SAM" id="Phobius"/>
    </source>
</evidence>
<dbReference type="PANTHER" id="PTHR43302">
    <property type="entry name" value="TRANSPORTER ARSB-RELATED"/>
    <property type="match status" value="1"/>
</dbReference>
<comment type="caution">
    <text evidence="12">The sequence shown here is derived from an EMBL/GenBank/DDBJ whole genome shotgun (WGS) entry which is preliminary data.</text>
</comment>
<feature type="transmembrane region" description="Helical" evidence="10">
    <location>
        <begin position="235"/>
        <end position="252"/>
    </location>
</feature>
<keyword evidence="6 10" id="KW-0812">Transmembrane</keyword>
<accession>A0A7W3JNQ8</accession>
<proteinExistence type="inferred from homology"/>
<dbReference type="PANTHER" id="PTHR43302:SF5">
    <property type="entry name" value="TRANSPORTER ARSB-RELATED"/>
    <property type="match status" value="1"/>
</dbReference>
<dbReference type="InterPro" id="IPR004680">
    <property type="entry name" value="Cit_transptr-like_dom"/>
</dbReference>
<feature type="transmembrane region" description="Helical" evidence="10">
    <location>
        <begin position="305"/>
        <end position="325"/>
    </location>
</feature>
<evidence type="ECO:0000256" key="6">
    <source>
        <dbReference type="ARBA" id="ARBA00022692"/>
    </source>
</evidence>
<feature type="transmembrane region" description="Helical" evidence="10">
    <location>
        <begin position="169"/>
        <end position="190"/>
    </location>
</feature>
<organism evidence="12 13">
    <name type="scientific">Microbacterium halimionae</name>
    <dbReference type="NCBI Taxonomy" id="1526413"/>
    <lineage>
        <taxon>Bacteria</taxon>
        <taxon>Bacillati</taxon>
        <taxon>Actinomycetota</taxon>
        <taxon>Actinomycetes</taxon>
        <taxon>Micrococcales</taxon>
        <taxon>Microbacteriaceae</taxon>
        <taxon>Microbacterium</taxon>
    </lineage>
</organism>
<evidence type="ECO:0000256" key="8">
    <source>
        <dbReference type="ARBA" id="ARBA00022989"/>
    </source>
</evidence>
<comment type="similarity">
    <text evidence="2">Belongs to the ArsB family.</text>
</comment>
<protein>
    <submittedName>
        <fullName evidence="12">Arsenical pump membrane protein</fullName>
    </submittedName>
</protein>
<dbReference type="InterPro" id="IPR000802">
    <property type="entry name" value="Arsenical_pump_ArsB"/>
</dbReference>
<feature type="transmembrane region" description="Helical" evidence="10">
    <location>
        <begin position="264"/>
        <end position="293"/>
    </location>
</feature>
<evidence type="ECO:0000313" key="13">
    <source>
        <dbReference type="Proteomes" id="UP000526083"/>
    </source>
</evidence>
<reference evidence="12 13" key="1">
    <citation type="submission" date="2020-07" db="EMBL/GenBank/DDBJ databases">
        <title>Sequencing the genomes of 1000 actinobacteria strains.</title>
        <authorList>
            <person name="Klenk H.-P."/>
        </authorList>
    </citation>
    <scope>NUCLEOTIDE SEQUENCE [LARGE SCALE GENOMIC DNA]</scope>
    <source>
        <strain evidence="12 13">DSM 27576</strain>
    </source>
</reference>
<dbReference type="Proteomes" id="UP000526083">
    <property type="component" value="Unassembled WGS sequence"/>
</dbReference>
<feature type="transmembrane region" description="Helical" evidence="10">
    <location>
        <begin position="337"/>
        <end position="360"/>
    </location>
</feature>
<evidence type="ECO:0000313" key="12">
    <source>
        <dbReference type="EMBL" id="MBA8816093.1"/>
    </source>
</evidence>
<feature type="transmembrane region" description="Helical" evidence="10">
    <location>
        <begin position="372"/>
        <end position="396"/>
    </location>
</feature>
<evidence type="ECO:0000256" key="4">
    <source>
        <dbReference type="ARBA" id="ARBA00022448"/>
    </source>
</evidence>
<gene>
    <name evidence="12" type="ORF">FHX48_001166</name>
</gene>
<keyword evidence="8 10" id="KW-1133">Transmembrane helix</keyword>
<comment type="subcellular location">
    <subcellularLocation>
        <location evidence="1">Cell membrane</location>
        <topology evidence="1">Multi-pass membrane protein</topology>
    </subcellularLocation>
</comment>
<evidence type="ECO:0000256" key="9">
    <source>
        <dbReference type="ARBA" id="ARBA00023136"/>
    </source>
</evidence>
<name>A0A7W3JNQ8_9MICO</name>
<evidence type="ECO:0000256" key="5">
    <source>
        <dbReference type="ARBA" id="ARBA00022475"/>
    </source>
</evidence>
<keyword evidence="9 10" id="KW-0472">Membrane</keyword>
<dbReference type="GO" id="GO:0005886">
    <property type="term" value="C:plasma membrane"/>
    <property type="evidence" value="ECO:0007669"/>
    <property type="project" value="UniProtKB-SubCell"/>
</dbReference>
<dbReference type="RefSeq" id="WP_243845444.1">
    <property type="nucleotide sequence ID" value="NZ_JAAOZB010000002.1"/>
</dbReference>
<feature type="transmembrane region" description="Helical" evidence="10">
    <location>
        <begin position="211"/>
        <end position="229"/>
    </location>
</feature>
<dbReference type="GO" id="GO:0046685">
    <property type="term" value="P:response to arsenic-containing substance"/>
    <property type="evidence" value="ECO:0007669"/>
    <property type="project" value="UniProtKB-KW"/>
</dbReference>
<keyword evidence="4" id="KW-0813">Transport</keyword>
<evidence type="ECO:0000256" key="1">
    <source>
        <dbReference type="ARBA" id="ARBA00004651"/>
    </source>
</evidence>
<comment type="similarity">
    <text evidence="3">Belongs to the CitM (TC 2.A.11) transporter family.</text>
</comment>
<dbReference type="PRINTS" id="PR00758">
    <property type="entry name" value="ARSENICPUMP"/>
</dbReference>
<evidence type="ECO:0000256" key="2">
    <source>
        <dbReference type="ARBA" id="ARBA00006433"/>
    </source>
</evidence>
<keyword evidence="5" id="KW-1003">Cell membrane</keyword>
<feature type="transmembrane region" description="Helical" evidence="10">
    <location>
        <begin position="87"/>
        <end position="107"/>
    </location>
</feature>
<feature type="domain" description="Citrate transporter-like" evidence="11">
    <location>
        <begin position="25"/>
        <end position="353"/>
    </location>
</feature>
<evidence type="ECO:0000256" key="7">
    <source>
        <dbReference type="ARBA" id="ARBA00022849"/>
    </source>
</evidence>
<feature type="transmembrane region" description="Helical" evidence="10">
    <location>
        <begin position="49"/>
        <end position="80"/>
    </location>
</feature>
<dbReference type="Pfam" id="PF03600">
    <property type="entry name" value="CitMHS"/>
    <property type="match status" value="1"/>
</dbReference>
<dbReference type="EMBL" id="JACGWY010000002">
    <property type="protein sequence ID" value="MBA8816093.1"/>
    <property type="molecule type" value="Genomic_DNA"/>
</dbReference>